<feature type="compositionally biased region" description="Basic and acidic residues" evidence="1">
    <location>
        <begin position="321"/>
        <end position="332"/>
    </location>
</feature>
<dbReference type="EMBL" id="JAAAHY010000463">
    <property type="protein sequence ID" value="KAF9963496.1"/>
    <property type="molecule type" value="Genomic_DNA"/>
</dbReference>
<keyword evidence="3" id="KW-1185">Reference proteome</keyword>
<organism evidence="2 3">
    <name type="scientific">Mortierella alpina</name>
    <name type="common">Oleaginous fungus</name>
    <name type="synonym">Mortierella renispora</name>
    <dbReference type="NCBI Taxonomy" id="64518"/>
    <lineage>
        <taxon>Eukaryota</taxon>
        <taxon>Fungi</taxon>
        <taxon>Fungi incertae sedis</taxon>
        <taxon>Mucoromycota</taxon>
        <taxon>Mortierellomycotina</taxon>
        <taxon>Mortierellomycetes</taxon>
        <taxon>Mortierellales</taxon>
        <taxon>Mortierellaceae</taxon>
        <taxon>Mortierella</taxon>
    </lineage>
</organism>
<evidence type="ECO:0000313" key="2">
    <source>
        <dbReference type="EMBL" id="KAF9963496.1"/>
    </source>
</evidence>
<proteinExistence type="predicted"/>
<gene>
    <name evidence="2" type="ORF">BGZ70_007382</name>
</gene>
<comment type="caution">
    <text evidence="2">The sequence shown here is derived from an EMBL/GenBank/DDBJ whole genome shotgun (WGS) entry which is preliminary data.</text>
</comment>
<sequence>MELPIRTIFEYPEMCHTIAGFLGYHDYSVLARVNKAFYRAFFPYLMRSVVIANTFKYFIHVESFYSVFTNRQKLPPPKILFKYGQHVYHLNLHFKETIDFCYFVKEDSDSNNYRLSTLSTFPGQIQTDLYLSLLEKCPNLGCLQISVTHSDRLPNDMPNDSGLEDAVVLEQANKKAEIIDDAIARMIRATATPLAVAEQLSEMNGCVFNAQDQESVSGSSHGLRKFFISNSNRFAKQSIEALIQRHSQSLRVLEIRNCARVGSAEMLQLLRLLPKLREAEFFFEEKIRYRHGLKETVEDVGQLEQAMVDDHEEEVTSSQESGKKSSEGDQGRPRLGPLVGPCMFSCTDSLTYLRVPVMSVTVWETLQHPWAKDVYGWFFSAIGTLTRLQELHVQSIEPKAHEEVAVVPFQLTVESGLWRWKGLGEMEVFSFEMVEHHNVGPPEIEWMRMHWPRLRELVGLDSAHQHPKNIECELLMRAAVPEIKVPEPNARTRLHLSERHYRSLETQK</sequence>
<evidence type="ECO:0000256" key="1">
    <source>
        <dbReference type="SAM" id="MobiDB-lite"/>
    </source>
</evidence>
<evidence type="ECO:0000313" key="3">
    <source>
        <dbReference type="Proteomes" id="UP000738359"/>
    </source>
</evidence>
<dbReference type="Gene3D" id="3.80.10.10">
    <property type="entry name" value="Ribonuclease Inhibitor"/>
    <property type="match status" value="1"/>
</dbReference>
<accession>A0A9P6J8A5</accession>
<protein>
    <submittedName>
        <fullName evidence="2">Uncharacterized protein</fullName>
    </submittedName>
</protein>
<dbReference type="OrthoDB" id="2434265at2759"/>
<reference evidence="2" key="1">
    <citation type="journal article" date="2020" name="Fungal Divers.">
        <title>Resolving the Mortierellaceae phylogeny through synthesis of multi-gene phylogenetics and phylogenomics.</title>
        <authorList>
            <person name="Vandepol N."/>
            <person name="Liber J."/>
            <person name="Desiro A."/>
            <person name="Na H."/>
            <person name="Kennedy M."/>
            <person name="Barry K."/>
            <person name="Grigoriev I.V."/>
            <person name="Miller A.N."/>
            <person name="O'Donnell K."/>
            <person name="Stajich J.E."/>
            <person name="Bonito G."/>
        </authorList>
    </citation>
    <scope>NUCLEOTIDE SEQUENCE</scope>
    <source>
        <strain evidence="2">CK1249</strain>
    </source>
</reference>
<name>A0A9P6J8A5_MORAP</name>
<dbReference type="InterPro" id="IPR032675">
    <property type="entry name" value="LRR_dom_sf"/>
</dbReference>
<feature type="region of interest" description="Disordered" evidence="1">
    <location>
        <begin position="309"/>
        <end position="336"/>
    </location>
</feature>
<dbReference type="Proteomes" id="UP000738359">
    <property type="component" value="Unassembled WGS sequence"/>
</dbReference>
<dbReference type="AlphaFoldDB" id="A0A9P6J8A5"/>